<proteinExistence type="predicted"/>
<protein>
    <submittedName>
        <fullName evidence="2">Uncharacterized protein</fullName>
    </submittedName>
</protein>
<sequence>MRRALPLTLGASIALSASPAIASGTVFYGSRAGMTVTVTSMSGLDTAHALIRTKHTRQDAIGFCREYVGKVTPDCIRDELAVRLNDEITANCLRGEFVDFQGNRYRFAGLSRDKDSMAKYRLISLPSGEEADGSSASGYLTNMGIFKALCPSRAPYNE</sequence>
<gene>
    <name evidence="2" type="ORF">MHA02_42860</name>
</gene>
<evidence type="ECO:0000313" key="2">
    <source>
        <dbReference type="EMBL" id="GEP01899.1"/>
    </source>
</evidence>
<comment type="caution">
    <text evidence="2">The sequence shown here is derived from an EMBL/GenBank/DDBJ whole genome shotgun (WGS) entry which is preliminary data.</text>
</comment>
<evidence type="ECO:0000256" key="1">
    <source>
        <dbReference type="SAM" id="SignalP"/>
    </source>
</evidence>
<keyword evidence="1" id="KW-0732">Signal</keyword>
<dbReference type="EMBL" id="BJZT01000066">
    <property type="protein sequence ID" value="GEP01899.1"/>
    <property type="molecule type" value="Genomic_DNA"/>
</dbReference>
<dbReference type="AlphaFoldDB" id="A0A512IWB1"/>
<accession>A0A512IWB1</accession>
<reference evidence="2 3" key="1">
    <citation type="submission" date="2019-07" db="EMBL/GenBank/DDBJ databases">
        <title>Whole genome shotgun sequence of Methylobacterium haplocladii NBRC 107714.</title>
        <authorList>
            <person name="Hosoyama A."/>
            <person name="Uohara A."/>
            <person name="Ohji S."/>
            <person name="Ichikawa N."/>
        </authorList>
    </citation>
    <scope>NUCLEOTIDE SEQUENCE [LARGE SCALE GENOMIC DNA]</scope>
    <source>
        <strain evidence="2 3">NBRC 107714</strain>
    </source>
</reference>
<feature type="signal peptide" evidence="1">
    <location>
        <begin position="1"/>
        <end position="22"/>
    </location>
</feature>
<name>A0A512IWB1_9HYPH</name>
<evidence type="ECO:0000313" key="3">
    <source>
        <dbReference type="Proteomes" id="UP000321258"/>
    </source>
</evidence>
<keyword evidence="3" id="KW-1185">Reference proteome</keyword>
<feature type="chain" id="PRO_5021719366" evidence="1">
    <location>
        <begin position="23"/>
        <end position="158"/>
    </location>
</feature>
<dbReference type="Proteomes" id="UP000321258">
    <property type="component" value="Unassembled WGS sequence"/>
</dbReference>
<organism evidence="2 3">
    <name type="scientific">Methylobacterium haplocladii</name>
    <dbReference type="NCBI Taxonomy" id="1176176"/>
    <lineage>
        <taxon>Bacteria</taxon>
        <taxon>Pseudomonadati</taxon>
        <taxon>Pseudomonadota</taxon>
        <taxon>Alphaproteobacteria</taxon>
        <taxon>Hyphomicrobiales</taxon>
        <taxon>Methylobacteriaceae</taxon>
        <taxon>Methylobacterium</taxon>
    </lineage>
</organism>